<dbReference type="RefSeq" id="WP_185790037.1">
    <property type="nucleotide sequence ID" value="NZ_JACLCP010000005.1"/>
</dbReference>
<feature type="signal peptide" evidence="2">
    <location>
        <begin position="1"/>
        <end position="19"/>
    </location>
</feature>
<evidence type="ECO:0000259" key="3">
    <source>
        <dbReference type="Pfam" id="PF18962"/>
    </source>
</evidence>
<organism evidence="4 5">
    <name type="scientific">Winogradskyella flava</name>
    <dbReference type="NCBI Taxonomy" id="1884876"/>
    <lineage>
        <taxon>Bacteria</taxon>
        <taxon>Pseudomonadati</taxon>
        <taxon>Bacteroidota</taxon>
        <taxon>Flavobacteriia</taxon>
        <taxon>Flavobacteriales</taxon>
        <taxon>Flavobacteriaceae</taxon>
        <taxon>Winogradskyella</taxon>
    </lineage>
</organism>
<dbReference type="InterPro" id="IPR026444">
    <property type="entry name" value="Secre_tail"/>
</dbReference>
<comment type="caution">
    <text evidence="4">The sequence shown here is derived from an EMBL/GenBank/DDBJ whole genome shotgun (WGS) entry which is preliminary data.</text>
</comment>
<evidence type="ECO:0000313" key="5">
    <source>
        <dbReference type="Proteomes" id="UP000533900"/>
    </source>
</evidence>
<feature type="chain" id="PRO_5032277665" evidence="2">
    <location>
        <begin position="20"/>
        <end position="430"/>
    </location>
</feature>
<dbReference type="AlphaFoldDB" id="A0A842ITS3"/>
<gene>
    <name evidence="4" type="ORF">H7F21_14545</name>
</gene>
<evidence type="ECO:0000313" key="4">
    <source>
        <dbReference type="EMBL" id="MBC2846321.1"/>
    </source>
</evidence>
<evidence type="ECO:0000256" key="2">
    <source>
        <dbReference type="SAM" id="SignalP"/>
    </source>
</evidence>
<keyword evidence="1 2" id="KW-0732">Signal</keyword>
<dbReference type="Proteomes" id="UP000533900">
    <property type="component" value="Unassembled WGS sequence"/>
</dbReference>
<dbReference type="Gene3D" id="2.60.120.260">
    <property type="entry name" value="Galactose-binding domain-like"/>
    <property type="match status" value="1"/>
</dbReference>
<dbReference type="NCBIfam" id="TIGR04183">
    <property type="entry name" value="Por_Secre_tail"/>
    <property type="match status" value="1"/>
</dbReference>
<dbReference type="Gene3D" id="2.60.120.430">
    <property type="entry name" value="Galactose-binding lectin"/>
    <property type="match status" value="1"/>
</dbReference>
<dbReference type="EMBL" id="JACLCP010000005">
    <property type="protein sequence ID" value="MBC2846321.1"/>
    <property type="molecule type" value="Genomic_DNA"/>
</dbReference>
<dbReference type="Pfam" id="PF18962">
    <property type="entry name" value="Por_Secre_tail"/>
    <property type="match status" value="1"/>
</dbReference>
<keyword evidence="5" id="KW-1185">Reference proteome</keyword>
<accession>A0A842ITS3</accession>
<proteinExistence type="predicted"/>
<reference evidence="4" key="1">
    <citation type="submission" date="2020-08" db="EMBL/GenBank/DDBJ databases">
        <title>Winogradskyella ouciana sp. nov., isolated from the hadal seawater of the Mariana Trench.</title>
        <authorList>
            <person name="He X."/>
        </authorList>
    </citation>
    <scope>NUCLEOTIDE SEQUENCE [LARGE SCALE GENOMIC DNA]</scope>
    <source>
        <strain evidence="4">KCTC 52348</strain>
    </source>
</reference>
<name>A0A842ITS3_9FLAO</name>
<evidence type="ECO:0000256" key="1">
    <source>
        <dbReference type="ARBA" id="ARBA00022729"/>
    </source>
</evidence>
<feature type="domain" description="Secretion system C-terminal sorting" evidence="3">
    <location>
        <begin position="359"/>
        <end position="428"/>
    </location>
</feature>
<protein>
    <submittedName>
        <fullName evidence="4">T9SS type A sorting domain-containing protein</fullName>
    </submittedName>
</protein>
<sequence length="430" mass="45846">MKKITFLCLTLIFTTFGFAQSLPLDFEVAEDDAFGGFNGTAASVVTDPTDAGNQVLEMIGAGVDFDGAAINLDTYVDLSDDNNNTITLDIWAPDATTRTHLLKLEGGSSGATELFFDTNVAGWQTVSVDFGAGLGNEYPVLVIFTDSGAGNTATGTYYIDDIDGPNGAVIAPDPEPSTAAPVPNAPDGEVYSIYNDTNSYSTIFPVAYAFGTSQGDVDLDPTAGVNNALKMNFTVAGWGQGEGGPDDISAYDFVSFDYWASSGTPGFRFVLIDNDGGVQEFNYEVGTNEAVVNEVWTKVEIPMTYFTGQGFSEANLFQWKVDPFMQSVAQGGIVFFDNIIFTVNSSLSTNDFELSEISISPNPSSEFWNVKTDSESIVSIQVFDILGKQVLSLSPNSTEVAIDASGLNDGIYMAKISGINGSKTIKLIKN</sequence>